<reference evidence="1 2" key="1">
    <citation type="journal article" date="2007" name="Photosyn. Res.">
        <title>Complete nucleotide sequence of the freshwater unicellular cyanobacterium Synechococcus elongatus PCC 6301 chromosome: gene content and organization.</title>
        <authorList>
            <person name="Sugita C."/>
            <person name="Ogata K."/>
            <person name="Shikata M."/>
            <person name="Jikuya H."/>
            <person name="Takano J."/>
            <person name="Furumichi M."/>
            <person name="Kanehisa M."/>
            <person name="Omata T."/>
            <person name="Sugiura M."/>
            <person name="Sugita M."/>
        </authorList>
    </citation>
    <scope>NUCLEOTIDE SEQUENCE [LARGE SCALE GENOMIC DNA]</scope>
    <source>
        <strain evidence="2">ATCC 27144 / PCC 6301 / SAUG 1402/1</strain>
    </source>
</reference>
<gene>
    <name evidence="1" type="ordered locus">syc1412_d</name>
</gene>
<protein>
    <submittedName>
        <fullName evidence="1">Uncharacterized protein</fullName>
    </submittedName>
</protein>
<proteinExistence type="predicted"/>
<dbReference type="AlphaFoldDB" id="A0A0H3K2Z9"/>
<dbReference type="KEGG" id="syc:syc1412_d"/>
<dbReference type="GeneID" id="72428902"/>
<dbReference type="Proteomes" id="UP000001175">
    <property type="component" value="Chromosome"/>
</dbReference>
<dbReference type="eggNOG" id="ENOG5032TU1">
    <property type="taxonomic scope" value="Bacteria"/>
</dbReference>
<accession>A0A0H3K2Z9</accession>
<name>A0A0H3K2Z9_SYNP6</name>
<evidence type="ECO:0000313" key="2">
    <source>
        <dbReference type="Proteomes" id="UP000001175"/>
    </source>
</evidence>
<evidence type="ECO:0000313" key="1">
    <source>
        <dbReference type="EMBL" id="BAD79602.1"/>
    </source>
</evidence>
<dbReference type="RefSeq" id="WP_011243724.1">
    <property type="nucleotide sequence ID" value="NC_006576.1"/>
</dbReference>
<dbReference type="EMBL" id="AP008231">
    <property type="protein sequence ID" value="BAD79602.1"/>
    <property type="molecule type" value="Genomic_DNA"/>
</dbReference>
<organism evidence="1 2">
    <name type="scientific">Synechococcus sp. (strain ATCC 27144 / PCC 6301 / SAUG 1402/1)</name>
    <name type="common">Anacystis nidulans</name>
    <dbReference type="NCBI Taxonomy" id="269084"/>
    <lineage>
        <taxon>Bacteria</taxon>
        <taxon>Bacillati</taxon>
        <taxon>Cyanobacteriota</taxon>
        <taxon>Cyanophyceae</taxon>
        <taxon>Synechococcales</taxon>
        <taxon>Synechococcaceae</taxon>
        <taxon>Synechococcus</taxon>
    </lineage>
</organism>
<sequence length="115" mass="12980">MARYTCSTTVEIPLGSLYPVLHETLEACNLSILHNSADYLVAREPAGKVPFSQLVVTEVLVNTTMAKGDRISLQFICKNEELPLKSNNHCEQVFRRLSDRLQQTNEWKLVDFVAA</sequence>